<dbReference type="SUPFAM" id="SSF111369">
    <property type="entry name" value="HlyD-like secretion proteins"/>
    <property type="match status" value="1"/>
</dbReference>
<keyword evidence="1" id="KW-0813">Transport</keyword>
<organism evidence="5 6">
    <name type="scientific">Arthrobacter crusticola</name>
    <dbReference type="NCBI Taxonomy" id="2547960"/>
    <lineage>
        <taxon>Bacteria</taxon>
        <taxon>Bacillati</taxon>
        <taxon>Actinomycetota</taxon>
        <taxon>Actinomycetes</taxon>
        <taxon>Micrococcales</taxon>
        <taxon>Micrococcaceae</taxon>
        <taxon>Arthrobacter</taxon>
    </lineage>
</organism>
<evidence type="ECO:0000256" key="2">
    <source>
        <dbReference type="SAM" id="MobiDB-lite"/>
    </source>
</evidence>
<evidence type="ECO:0000256" key="1">
    <source>
        <dbReference type="ARBA" id="ARBA00022448"/>
    </source>
</evidence>
<dbReference type="InterPro" id="IPR058625">
    <property type="entry name" value="MdtA-like_BSH"/>
</dbReference>
<proteinExistence type="predicted"/>
<keyword evidence="6" id="KW-1185">Reference proteome</keyword>
<dbReference type="AlphaFoldDB" id="A0A4R5TSV0"/>
<gene>
    <name evidence="5" type="ORF">E2F48_16520</name>
</gene>
<dbReference type="GO" id="GO:0015562">
    <property type="term" value="F:efflux transmembrane transporter activity"/>
    <property type="evidence" value="ECO:0007669"/>
    <property type="project" value="TreeGrafter"/>
</dbReference>
<dbReference type="Gene3D" id="2.40.420.20">
    <property type="match status" value="1"/>
</dbReference>
<dbReference type="Pfam" id="PF25917">
    <property type="entry name" value="BSH_RND"/>
    <property type="match status" value="1"/>
</dbReference>
<dbReference type="EMBL" id="SMTK01000006">
    <property type="protein sequence ID" value="TDK23588.1"/>
    <property type="molecule type" value="Genomic_DNA"/>
</dbReference>
<evidence type="ECO:0000259" key="4">
    <source>
        <dbReference type="Pfam" id="PF25967"/>
    </source>
</evidence>
<feature type="compositionally biased region" description="Low complexity" evidence="2">
    <location>
        <begin position="243"/>
        <end position="255"/>
    </location>
</feature>
<dbReference type="Proteomes" id="UP000295411">
    <property type="component" value="Unassembled WGS sequence"/>
</dbReference>
<reference evidence="5 6" key="1">
    <citation type="submission" date="2019-03" db="EMBL/GenBank/DDBJ databases">
        <title>Arthrobacter sp. nov., an bacterium isolated from biocrust in Mu Us Desert.</title>
        <authorList>
            <person name="Lixiong L."/>
        </authorList>
    </citation>
    <scope>NUCLEOTIDE SEQUENCE [LARGE SCALE GENOMIC DNA]</scope>
    <source>
        <strain evidence="5 6">SLN-3</strain>
    </source>
</reference>
<protein>
    <submittedName>
        <fullName evidence="5">Efflux RND transporter periplasmic adaptor subunit</fullName>
    </submittedName>
</protein>
<name>A0A4R5TSV0_9MICC</name>
<feature type="region of interest" description="Disordered" evidence="2">
    <location>
        <begin position="209"/>
        <end position="256"/>
    </location>
</feature>
<feature type="region of interest" description="Disordered" evidence="2">
    <location>
        <begin position="108"/>
        <end position="127"/>
    </location>
</feature>
<dbReference type="Pfam" id="PF25967">
    <property type="entry name" value="RND-MFP_C"/>
    <property type="match status" value="1"/>
</dbReference>
<sequence>MAVLRRAVFPAAWLLVFLIIAAALVKMAFFSAAAPPPSSGSPAAEVLTPTVPVTRGTVANTVELTGTVAADEGVPIRSTAAGEVVYLFVEEGQEVSLGDRLFQVRTPAEVQPQPPADLQAEGEDEASGIPVPAPEPVYEYFDITAPASGTLTSFPPLIGEGVSIGQSLGSVSPGTYHVTGTLTAAQQFRLLDRPSSAVITIAGGSAPFTCKDPQIGDPEPAAGGTPPASERTAMAGPIGGEGPPAAGDDGSAPAGELTCGIPSEVPSFAGLSAAIKLSAGVAENVMTVPTTAVQGSIATGIVWVLGAEGAQEEREVELGLNDGSTVEILSGLTEGENVLEFVPGVDLPVQPGMQPAEMGGRG</sequence>
<comment type="caution">
    <text evidence="5">The sequence shown here is derived from an EMBL/GenBank/DDBJ whole genome shotgun (WGS) entry which is preliminary data.</text>
</comment>
<evidence type="ECO:0000259" key="3">
    <source>
        <dbReference type="Pfam" id="PF25917"/>
    </source>
</evidence>
<dbReference type="InterPro" id="IPR058627">
    <property type="entry name" value="MdtA-like_C"/>
</dbReference>
<feature type="domain" description="Multidrug resistance protein MdtA-like C-terminal permuted SH3" evidence="4">
    <location>
        <begin position="284"/>
        <end position="338"/>
    </location>
</feature>
<dbReference type="GO" id="GO:1990281">
    <property type="term" value="C:efflux pump complex"/>
    <property type="evidence" value="ECO:0007669"/>
    <property type="project" value="TreeGrafter"/>
</dbReference>
<evidence type="ECO:0000313" key="6">
    <source>
        <dbReference type="Proteomes" id="UP000295411"/>
    </source>
</evidence>
<evidence type="ECO:0000313" key="5">
    <source>
        <dbReference type="EMBL" id="TDK23588.1"/>
    </source>
</evidence>
<dbReference type="PANTHER" id="PTHR30469">
    <property type="entry name" value="MULTIDRUG RESISTANCE PROTEIN MDTA"/>
    <property type="match status" value="1"/>
</dbReference>
<dbReference type="Gene3D" id="2.40.50.100">
    <property type="match status" value="1"/>
</dbReference>
<feature type="domain" description="Multidrug resistance protein MdtA-like barrel-sandwich hybrid" evidence="3">
    <location>
        <begin position="74"/>
        <end position="169"/>
    </location>
</feature>
<accession>A0A4R5TSV0</accession>
<dbReference type="OrthoDB" id="4401807at2"/>
<dbReference type="RefSeq" id="WP_133405051.1">
    <property type="nucleotide sequence ID" value="NZ_SMTK01000006.1"/>
</dbReference>